<organism evidence="2 3">
    <name type="scientific">Pelobates cultripes</name>
    <name type="common">Western spadefoot toad</name>
    <dbReference type="NCBI Taxonomy" id="61616"/>
    <lineage>
        <taxon>Eukaryota</taxon>
        <taxon>Metazoa</taxon>
        <taxon>Chordata</taxon>
        <taxon>Craniata</taxon>
        <taxon>Vertebrata</taxon>
        <taxon>Euteleostomi</taxon>
        <taxon>Amphibia</taxon>
        <taxon>Batrachia</taxon>
        <taxon>Anura</taxon>
        <taxon>Pelobatoidea</taxon>
        <taxon>Pelobatidae</taxon>
        <taxon>Pelobates</taxon>
    </lineage>
</organism>
<feature type="non-terminal residue" evidence="2">
    <location>
        <position position="58"/>
    </location>
</feature>
<dbReference type="EMBL" id="OW240915">
    <property type="protein sequence ID" value="CAH2283445.1"/>
    <property type="molecule type" value="Genomic_DNA"/>
</dbReference>
<evidence type="ECO:0000313" key="2">
    <source>
        <dbReference type="EMBL" id="CAH2283445.1"/>
    </source>
</evidence>
<reference evidence="2" key="1">
    <citation type="submission" date="2022-03" db="EMBL/GenBank/DDBJ databases">
        <authorList>
            <person name="Alioto T."/>
            <person name="Alioto T."/>
            <person name="Gomez Garrido J."/>
        </authorList>
    </citation>
    <scope>NUCLEOTIDE SEQUENCE</scope>
</reference>
<feature type="compositionally biased region" description="Basic and acidic residues" evidence="1">
    <location>
        <begin position="1"/>
        <end position="14"/>
    </location>
</feature>
<dbReference type="AlphaFoldDB" id="A0AAD1RXY9"/>
<dbReference type="Proteomes" id="UP001295444">
    <property type="component" value="Chromosome 04"/>
</dbReference>
<accession>A0AAD1RXY9</accession>
<name>A0AAD1RXY9_PELCU</name>
<gene>
    <name evidence="2" type="ORF">PECUL_23A032684</name>
</gene>
<sequence length="58" mass="6706">MRAESSSRSDKRWDMATAAAATPPVPRVHKPGFQHRHQLSQTICTRDRLCSHYEENTR</sequence>
<evidence type="ECO:0000313" key="3">
    <source>
        <dbReference type="Proteomes" id="UP001295444"/>
    </source>
</evidence>
<evidence type="ECO:0000256" key="1">
    <source>
        <dbReference type="SAM" id="MobiDB-lite"/>
    </source>
</evidence>
<keyword evidence="3" id="KW-1185">Reference proteome</keyword>
<feature type="region of interest" description="Disordered" evidence="1">
    <location>
        <begin position="1"/>
        <end position="30"/>
    </location>
</feature>
<protein>
    <submittedName>
        <fullName evidence="2">Uncharacterized protein</fullName>
    </submittedName>
</protein>
<proteinExistence type="predicted"/>